<protein>
    <submittedName>
        <fullName evidence="2">Uncharacterized protein</fullName>
    </submittedName>
</protein>
<keyword evidence="3" id="KW-1185">Reference proteome</keyword>
<gene>
    <name evidence="2" type="ORF">VP01_2495g4</name>
</gene>
<proteinExistence type="predicted"/>
<comment type="caution">
    <text evidence="2">The sequence shown here is derived from an EMBL/GenBank/DDBJ whole genome shotgun (WGS) entry which is preliminary data.</text>
</comment>
<reference evidence="2 3" key="1">
    <citation type="submission" date="2015-08" db="EMBL/GenBank/DDBJ databases">
        <title>Next Generation Sequencing and Analysis of the Genome of Puccinia sorghi L Schw, the Causal Agent of Maize Common Rust.</title>
        <authorList>
            <person name="Rochi L."/>
            <person name="Burguener G."/>
            <person name="Darino M."/>
            <person name="Turjanski A."/>
            <person name="Kreff E."/>
            <person name="Dieguez M.J."/>
            <person name="Sacco F."/>
        </authorList>
    </citation>
    <scope>NUCLEOTIDE SEQUENCE [LARGE SCALE GENOMIC DNA]</scope>
    <source>
        <strain evidence="2 3">RO10H11247</strain>
    </source>
</reference>
<evidence type="ECO:0000313" key="3">
    <source>
        <dbReference type="Proteomes" id="UP000037035"/>
    </source>
</evidence>
<sequence>MHRGKIFNYVSKPFSIWETKDCIQYLILGVTLFQFDLRENKWIGVFFFQGFYSCKSQKLDRSLMNLFMKLLVVILILQKLCTNMSIILQDERGICMRNLKTHCLLLYLKIVIPALWEAVLDDIHLLPWLFAACDLFLDSLSSSLTRLTQALIETWNSLCNRCTKTMMDATSVSSITSHFCLPSSISFNHKTFIYFCFVWVSIFLFFYFFGSKNERQTALLCVCVYEVQGLWVGAPMFRCIVSAVESSGRKGFGISCEMLSTHAQHTVRLMPPHDSPRQASYPITQVETITPATEMARTYLAVPASSAPSESDVYQDILESLICLKNWVNHNIIEINNVKTTAMSDHVTTFTTDCFSFLQSTLAFKPHLGSSDFCWRCSSRRLSKIRAAQDRSRTSRREDKVYWVQESRSMTCNGSKNNTGDTYLPQTLTHTTCSNLIDKYKIMRTQQKPLDRRSGDIGDKISVHGHRLYILFCKEKNRGVNEKYQEVCVREREGRHRGRVCDLTCVCVLI</sequence>
<keyword evidence="1" id="KW-0812">Transmembrane</keyword>
<keyword evidence="1" id="KW-1133">Transmembrane helix</keyword>
<dbReference type="EMBL" id="LAVV01007386">
    <property type="protein sequence ID" value="KNZ56111.1"/>
    <property type="molecule type" value="Genomic_DNA"/>
</dbReference>
<evidence type="ECO:0000256" key="1">
    <source>
        <dbReference type="SAM" id="Phobius"/>
    </source>
</evidence>
<dbReference type="Proteomes" id="UP000037035">
    <property type="component" value="Unassembled WGS sequence"/>
</dbReference>
<evidence type="ECO:0000313" key="2">
    <source>
        <dbReference type="EMBL" id="KNZ56111.1"/>
    </source>
</evidence>
<keyword evidence="1" id="KW-0472">Membrane</keyword>
<feature type="transmembrane region" description="Helical" evidence="1">
    <location>
        <begin position="99"/>
        <end position="116"/>
    </location>
</feature>
<name>A0A0L6V5M9_9BASI</name>
<dbReference type="AlphaFoldDB" id="A0A0L6V5M9"/>
<dbReference type="VEuPathDB" id="FungiDB:VP01_2495g4"/>
<organism evidence="2 3">
    <name type="scientific">Puccinia sorghi</name>
    <dbReference type="NCBI Taxonomy" id="27349"/>
    <lineage>
        <taxon>Eukaryota</taxon>
        <taxon>Fungi</taxon>
        <taxon>Dikarya</taxon>
        <taxon>Basidiomycota</taxon>
        <taxon>Pucciniomycotina</taxon>
        <taxon>Pucciniomycetes</taxon>
        <taxon>Pucciniales</taxon>
        <taxon>Pucciniaceae</taxon>
        <taxon>Puccinia</taxon>
    </lineage>
</organism>
<accession>A0A0L6V5M9</accession>
<feature type="transmembrane region" description="Helical" evidence="1">
    <location>
        <begin position="192"/>
        <end position="210"/>
    </location>
</feature>